<proteinExistence type="predicted"/>
<protein>
    <submittedName>
        <fullName evidence="1">Uncharacterized protein</fullName>
    </submittedName>
</protein>
<organism evidence="1">
    <name type="scientific">viral metagenome</name>
    <dbReference type="NCBI Taxonomy" id="1070528"/>
    <lineage>
        <taxon>unclassified sequences</taxon>
        <taxon>metagenomes</taxon>
        <taxon>organismal metagenomes</taxon>
    </lineage>
</organism>
<dbReference type="AlphaFoldDB" id="A0A6C0EU65"/>
<reference evidence="1" key="1">
    <citation type="journal article" date="2020" name="Nature">
        <title>Giant virus diversity and host interactions through global metagenomics.</title>
        <authorList>
            <person name="Schulz F."/>
            <person name="Roux S."/>
            <person name="Paez-Espino D."/>
            <person name="Jungbluth S."/>
            <person name="Walsh D.A."/>
            <person name="Denef V.J."/>
            <person name="McMahon K.D."/>
            <person name="Konstantinidis K.T."/>
            <person name="Eloe-Fadrosh E.A."/>
            <person name="Kyrpides N.C."/>
            <person name="Woyke T."/>
        </authorList>
    </citation>
    <scope>NUCLEOTIDE SEQUENCE</scope>
    <source>
        <strain evidence="1">GVMAG-M-3300009161-30</strain>
    </source>
</reference>
<accession>A0A6C0EU65</accession>
<evidence type="ECO:0000313" key="1">
    <source>
        <dbReference type="EMBL" id="QHT32607.1"/>
    </source>
</evidence>
<name>A0A6C0EU65_9ZZZZ</name>
<sequence>MSEHISFIKLSTLISMRRNIENYILFCDDRLNDTDTTMIDVQPFLTNLHQDDRLLVDKYNQLLHNSNQLCDYIHVLKQYLIEINDKIKTTCCHEWITDSIDTGYDESMDIHYCAICLTNRYF</sequence>
<dbReference type="EMBL" id="MN738945">
    <property type="protein sequence ID" value="QHT32607.1"/>
    <property type="molecule type" value="Genomic_DNA"/>
</dbReference>